<dbReference type="OrthoDB" id="10590736at2759"/>
<evidence type="ECO:0000313" key="2">
    <source>
        <dbReference type="Proteomes" id="UP001165083"/>
    </source>
</evidence>
<protein>
    <submittedName>
        <fullName evidence="1">Unnamed protein product</fullName>
    </submittedName>
</protein>
<dbReference type="AlphaFoldDB" id="A0A9W6XVJ9"/>
<evidence type="ECO:0000313" key="1">
    <source>
        <dbReference type="EMBL" id="GMF46181.1"/>
    </source>
</evidence>
<proteinExistence type="predicted"/>
<comment type="caution">
    <text evidence="1">The sequence shown here is derived from an EMBL/GenBank/DDBJ whole genome shotgun (WGS) entry which is preliminary data.</text>
</comment>
<dbReference type="Proteomes" id="UP001165083">
    <property type="component" value="Unassembled WGS sequence"/>
</dbReference>
<organism evidence="1 2">
    <name type="scientific">Phytophthora lilii</name>
    <dbReference type="NCBI Taxonomy" id="2077276"/>
    <lineage>
        <taxon>Eukaryota</taxon>
        <taxon>Sar</taxon>
        <taxon>Stramenopiles</taxon>
        <taxon>Oomycota</taxon>
        <taxon>Peronosporomycetes</taxon>
        <taxon>Peronosporales</taxon>
        <taxon>Peronosporaceae</taxon>
        <taxon>Phytophthora</taxon>
    </lineage>
</organism>
<reference evidence="1" key="1">
    <citation type="submission" date="2023-04" db="EMBL/GenBank/DDBJ databases">
        <title>Phytophthora lilii NBRC 32176.</title>
        <authorList>
            <person name="Ichikawa N."/>
            <person name="Sato H."/>
            <person name="Tonouchi N."/>
        </authorList>
    </citation>
    <scope>NUCLEOTIDE SEQUENCE</scope>
    <source>
        <strain evidence="1">NBRC 32176</strain>
    </source>
</reference>
<gene>
    <name evidence="1" type="ORF">Plil01_001701900</name>
</gene>
<accession>A0A9W6XVJ9</accession>
<name>A0A9W6XVJ9_9STRA</name>
<dbReference type="EMBL" id="BSXW01003494">
    <property type="protein sequence ID" value="GMF46181.1"/>
    <property type="molecule type" value="Genomic_DNA"/>
</dbReference>
<sequence>MSDDLPELGWPSTSVMVPGSNTPLKLRRMVLCTTCFLAESLSAAVLMVCAMVGSSRPSSCRPTTTSAATLRFLTRTSTCGSGRPSAACSFDATLSLKAWDPLAISDLPEVASVFIFVGIMNSRESLVVFGPVVVVMVGVIVK</sequence>
<keyword evidence="2" id="KW-1185">Reference proteome</keyword>